<evidence type="ECO:0000256" key="1">
    <source>
        <dbReference type="ARBA" id="ARBA00008898"/>
    </source>
</evidence>
<dbReference type="InterPro" id="IPR012349">
    <property type="entry name" value="Split_barrel_FMN-bd"/>
</dbReference>
<dbReference type="PANTHER" id="PTHR30466:SF11">
    <property type="entry name" value="FLAVIN-DEPENDENT MONOOXYGENASE, REDUCTASE SUBUNIT HSAB"/>
    <property type="match status" value="1"/>
</dbReference>
<reference evidence="4 5" key="1">
    <citation type="submission" date="2016-11" db="EMBL/GenBank/DDBJ databases">
        <authorList>
            <person name="Jaros S."/>
            <person name="Januszkiewicz K."/>
            <person name="Wedrychowicz H."/>
        </authorList>
    </citation>
    <scope>NUCLEOTIDE SEQUENCE [LARGE SCALE GENOMIC DNA]</scope>
    <source>
        <strain evidence="4 5">DSM 29589</strain>
    </source>
</reference>
<feature type="domain" description="Flavin reductase like" evidence="3">
    <location>
        <begin position="18"/>
        <end position="162"/>
    </location>
</feature>
<dbReference type="RefSeq" id="WP_073034215.1">
    <property type="nucleotide sequence ID" value="NZ_BMLR01000003.1"/>
</dbReference>
<keyword evidence="5" id="KW-1185">Reference proteome</keyword>
<evidence type="ECO:0000313" key="4">
    <source>
        <dbReference type="EMBL" id="SHL52381.1"/>
    </source>
</evidence>
<evidence type="ECO:0000259" key="3">
    <source>
        <dbReference type="SMART" id="SM00903"/>
    </source>
</evidence>
<dbReference type="STRING" id="337701.SAMN05444398_103164"/>
<dbReference type="AlphaFoldDB" id="A0A1M7BBR6"/>
<organism evidence="4 5">
    <name type="scientific">Roseovarius pacificus</name>
    <dbReference type="NCBI Taxonomy" id="337701"/>
    <lineage>
        <taxon>Bacteria</taxon>
        <taxon>Pseudomonadati</taxon>
        <taxon>Pseudomonadota</taxon>
        <taxon>Alphaproteobacteria</taxon>
        <taxon>Rhodobacterales</taxon>
        <taxon>Roseobacteraceae</taxon>
        <taxon>Roseovarius</taxon>
    </lineage>
</organism>
<dbReference type="InterPro" id="IPR002563">
    <property type="entry name" value="Flavin_Rdtase-like_dom"/>
</dbReference>
<dbReference type="GO" id="GO:0010181">
    <property type="term" value="F:FMN binding"/>
    <property type="evidence" value="ECO:0007669"/>
    <property type="project" value="InterPro"/>
</dbReference>
<dbReference type="PANTHER" id="PTHR30466">
    <property type="entry name" value="FLAVIN REDUCTASE"/>
    <property type="match status" value="1"/>
</dbReference>
<dbReference type="SUPFAM" id="SSF50475">
    <property type="entry name" value="FMN-binding split barrel"/>
    <property type="match status" value="1"/>
</dbReference>
<dbReference type="InterPro" id="IPR050268">
    <property type="entry name" value="NADH-dep_flavin_reductase"/>
</dbReference>
<dbReference type="OrthoDB" id="9792858at2"/>
<dbReference type="Proteomes" id="UP000183974">
    <property type="component" value="Unassembled WGS sequence"/>
</dbReference>
<dbReference type="Gene3D" id="2.30.110.10">
    <property type="entry name" value="Electron Transport, Fmn-binding Protein, Chain A"/>
    <property type="match status" value="1"/>
</dbReference>
<dbReference type="Pfam" id="PF01613">
    <property type="entry name" value="Flavin_Reduct"/>
    <property type="match status" value="1"/>
</dbReference>
<dbReference type="EMBL" id="FRBR01000003">
    <property type="protein sequence ID" value="SHL52381.1"/>
    <property type="molecule type" value="Genomic_DNA"/>
</dbReference>
<evidence type="ECO:0000256" key="2">
    <source>
        <dbReference type="ARBA" id="ARBA00023002"/>
    </source>
</evidence>
<name>A0A1M7BBR6_9RHOB</name>
<sequence length="168" mass="18277">MTIMDPGNFGPKDFRNTLGHFCTGIAVITGMDNGVPFGFTCQSVVSLSLEPPLIGFSPAKTSETWPRLRDSKHFCVNILADDQSDHCRLFSRKAEDRFTDVGFHTTAAGLPILDGALAYIACDIETEHEIGDHYLVVGRVQELAVCRPEASPLLFFKGTLSTGTANVI</sequence>
<dbReference type="SMART" id="SM00903">
    <property type="entry name" value="Flavin_Reduct"/>
    <property type="match status" value="1"/>
</dbReference>
<keyword evidence="2" id="KW-0560">Oxidoreductase</keyword>
<dbReference type="GO" id="GO:0042602">
    <property type="term" value="F:riboflavin reductase (NADPH) activity"/>
    <property type="evidence" value="ECO:0007669"/>
    <property type="project" value="TreeGrafter"/>
</dbReference>
<evidence type="ECO:0000313" key="5">
    <source>
        <dbReference type="Proteomes" id="UP000183974"/>
    </source>
</evidence>
<proteinExistence type="inferred from homology"/>
<protein>
    <submittedName>
        <fullName evidence="4">NADH-FMN oxidoreductase RutF, flavin reductase (DIM6/NTAB) family</fullName>
    </submittedName>
</protein>
<accession>A0A1M7BBR6</accession>
<comment type="similarity">
    <text evidence="1">Belongs to the non-flavoprotein flavin reductase family.</text>
</comment>
<gene>
    <name evidence="4" type="ORF">SAMN05444398_103164</name>
</gene>